<protein>
    <submittedName>
        <fullName evidence="3">Uncharacterized protein</fullName>
    </submittedName>
</protein>
<organism evidence="3 4">
    <name type="scientific">Pseudoalteromonas lipolytica</name>
    <dbReference type="NCBI Taxonomy" id="570156"/>
    <lineage>
        <taxon>Bacteria</taxon>
        <taxon>Pseudomonadati</taxon>
        <taxon>Pseudomonadota</taxon>
        <taxon>Gammaproteobacteria</taxon>
        <taxon>Alteromonadales</taxon>
        <taxon>Pseudoalteromonadaceae</taxon>
        <taxon>Pseudoalteromonas</taxon>
    </lineage>
</organism>
<dbReference type="Proteomes" id="UP000050378">
    <property type="component" value="Unassembled WGS sequence"/>
</dbReference>
<evidence type="ECO:0000313" key="4">
    <source>
        <dbReference type="Proteomes" id="UP000050378"/>
    </source>
</evidence>
<feature type="compositionally biased region" description="Basic and acidic residues" evidence="2">
    <location>
        <begin position="115"/>
        <end position="131"/>
    </location>
</feature>
<dbReference type="RefSeq" id="WP_054554909.1">
    <property type="nucleotide sequence ID" value="NZ_LJTC01000036.1"/>
</dbReference>
<evidence type="ECO:0000313" key="3">
    <source>
        <dbReference type="EMBL" id="KPM74857.1"/>
    </source>
</evidence>
<dbReference type="OrthoDB" id="9907114at2"/>
<comment type="caution">
    <text evidence="3">The sequence shown here is derived from an EMBL/GenBank/DDBJ whole genome shotgun (WGS) entry which is preliminary data.</text>
</comment>
<gene>
    <name evidence="3" type="ORF">AOG27_20915</name>
</gene>
<name>A0A0P7DUN0_9GAMM</name>
<dbReference type="PATRIC" id="fig|570156.3.peg.2719"/>
<accession>A0A0P7DUN0</accession>
<sequence length="131" mass="15029">MSLRNEPLYDALHAIAGRVNSVELDRQSLERSLEQLEQAKQAAQEVIKQLSTEEIRELAAMPIKAGDVWLHLQFDEEAGELLITEQAEPRHRSLYELLPEETPEQKSARLQRIRQANERRHAANQEDTAHG</sequence>
<feature type="region of interest" description="Disordered" evidence="2">
    <location>
        <begin position="96"/>
        <end position="131"/>
    </location>
</feature>
<dbReference type="EMBL" id="LJTC01000036">
    <property type="protein sequence ID" value="KPM74857.1"/>
    <property type="molecule type" value="Genomic_DNA"/>
</dbReference>
<feature type="coiled-coil region" evidence="1">
    <location>
        <begin position="19"/>
        <end position="56"/>
    </location>
</feature>
<keyword evidence="1" id="KW-0175">Coiled coil</keyword>
<evidence type="ECO:0000256" key="1">
    <source>
        <dbReference type="SAM" id="Coils"/>
    </source>
</evidence>
<evidence type="ECO:0000256" key="2">
    <source>
        <dbReference type="SAM" id="MobiDB-lite"/>
    </source>
</evidence>
<reference evidence="3 4" key="1">
    <citation type="submission" date="2015-09" db="EMBL/GenBank/DDBJ databases">
        <title>Draft Genome Sequence of Pseudoalteromonas lipolytica UCD-48B.</title>
        <authorList>
            <person name="Krusor M."/>
            <person name="Coil D.A."/>
            <person name="Lang J.M."/>
            <person name="Eisen J.A."/>
            <person name="Alexiev A."/>
        </authorList>
    </citation>
    <scope>NUCLEOTIDE SEQUENCE [LARGE SCALE GENOMIC DNA]</scope>
    <source>
        <strain evidence="3 4">UCD-48B</strain>
    </source>
</reference>
<proteinExistence type="predicted"/>
<dbReference type="AlphaFoldDB" id="A0A0P7DUN0"/>